<keyword evidence="4" id="KW-1185">Reference proteome</keyword>
<gene>
    <name evidence="3" type="ORF">SAMN02746064_02063</name>
</gene>
<dbReference type="PROSITE" id="PS50943">
    <property type="entry name" value="HTH_CROC1"/>
    <property type="match status" value="2"/>
</dbReference>
<dbReference type="PANTHER" id="PTHR46558">
    <property type="entry name" value="TRACRIPTIONAL REGULATORY PROTEIN-RELATED-RELATED"/>
    <property type="match status" value="1"/>
</dbReference>
<dbReference type="EMBL" id="FQTU01000017">
    <property type="protein sequence ID" value="SHF17870.1"/>
    <property type="molecule type" value="Genomic_DNA"/>
</dbReference>
<dbReference type="Proteomes" id="UP000184251">
    <property type="component" value="Unassembled WGS sequence"/>
</dbReference>
<dbReference type="InterPro" id="IPR010982">
    <property type="entry name" value="Lambda_DNA-bd_dom_sf"/>
</dbReference>
<accession>A0A1M4ZII5</accession>
<feature type="domain" description="HTH cro/C1-type" evidence="2">
    <location>
        <begin position="6"/>
        <end position="61"/>
    </location>
</feature>
<reference evidence="3 4" key="1">
    <citation type="submission" date="2016-11" db="EMBL/GenBank/DDBJ databases">
        <authorList>
            <person name="Jaros S."/>
            <person name="Januszkiewicz K."/>
            <person name="Wedrychowicz H."/>
        </authorList>
    </citation>
    <scope>NUCLEOTIDE SEQUENCE [LARGE SCALE GENOMIC DNA]</scope>
    <source>
        <strain evidence="3 4">DSM 14828</strain>
    </source>
</reference>
<organism evidence="3 4">
    <name type="scientific">Alkalibacter saccharofermentans DSM 14828</name>
    <dbReference type="NCBI Taxonomy" id="1120975"/>
    <lineage>
        <taxon>Bacteria</taxon>
        <taxon>Bacillati</taxon>
        <taxon>Bacillota</taxon>
        <taxon>Clostridia</taxon>
        <taxon>Eubacteriales</taxon>
        <taxon>Eubacteriaceae</taxon>
        <taxon>Alkalibacter</taxon>
    </lineage>
</organism>
<sequence length="297" mass="34950">MIKERLKELRENRKISQAELGKEVGVSGAYIQQLEKGVKKNPSLEVVLKLASFFQDDFYYLIGAKQNIDTFMLDINAINDYAHRYDIDYNKFLNLTTENDVYESEPNIKRLRMSLGMSAEEFADAIEIKPEDLYFYELGALAPLHVYIKMAIILNVPLIEVIEHTSYMRIIGGYSIFFFDSLEGFQSEFKGKLDKETYEEVLRFMKKHESLLQQRRKNINHQEINQAMHDLKSIYVYLGCVEEVSSEVLLEIIQGEDTKHLLAYLYDKYRYKKDFSEIKSVRWVPFHAKEEKEDNNN</sequence>
<dbReference type="InterPro" id="IPR001387">
    <property type="entry name" value="Cro/C1-type_HTH"/>
</dbReference>
<protein>
    <submittedName>
        <fullName evidence="3">DNA-binding transcriptional regulator, XRE-family HTH domain</fullName>
    </submittedName>
</protein>
<dbReference type="CDD" id="cd00093">
    <property type="entry name" value="HTH_XRE"/>
    <property type="match status" value="2"/>
</dbReference>
<keyword evidence="1 3" id="KW-0238">DNA-binding</keyword>
<proteinExistence type="predicted"/>
<dbReference type="Gene3D" id="1.10.260.40">
    <property type="entry name" value="lambda repressor-like DNA-binding domains"/>
    <property type="match status" value="2"/>
</dbReference>
<dbReference type="PANTHER" id="PTHR46558:SF11">
    <property type="entry name" value="HTH-TYPE TRANSCRIPTIONAL REGULATOR XRE"/>
    <property type="match status" value="1"/>
</dbReference>
<evidence type="ECO:0000313" key="3">
    <source>
        <dbReference type="EMBL" id="SHF17870.1"/>
    </source>
</evidence>
<evidence type="ECO:0000313" key="4">
    <source>
        <dbReference type="Proteomes" id="UP000184251"/>
    </source>
</evidence>
<feature type="domain" description="HTH cro/C1-type" evidence="2">
    <location>
        <begin position="108"/>
        <end position="161"/>
    </location>
</feature>
<dbReference type="Pfam" id="PF01381">
    <property type="entry name" value="HTH_3"/>
    <property type="match status" value="2"/>
</dbReference>
<dbReference type="SUPFAM" id="SSF47413">
    <property type="entry name" value="lambda repressor-like DNA-binding domains"/>
    <property type="match status" value="2"/>
</dbReference>
<evidence type="ECO:0000256" key="1">
    <source>
        <dbReference type="ARBA" id="ARBA00023125"/>
    </source>
</evidence>
<dbReference type="SMART" id="SM00530">
    <property type="entry name" value="HTH_XRE"/>
    <property type="match status" value="2"/>
</dbReference>
<dbReference type="RefSeq" id="WP_073271731.1">
    <property type="nucleotide sequence ID" value="NZ_FQTU01000017.1"/>
</dbReference>
<dbReference type="STRING" id="1120975.SAMN02746064_02063"/>
<name>A0A1M4ZII5_9FIRM</name>
<dbReference type="AlphaFoldDB" id="A0A1M4ZII5"/>
<evidence type="ECO:0000259" key="2">
    <source>
        <dbReference type="PROSITE" id="PS50943"/>
    </source>
</evidence>
<dbReference type="GO" id="GO:0003677">
    <property type="term" value="F:DNA binding"/>
    <property type="evidence" value="ECO:0007669"/>
    <property type="project" value="UniProtKB-KW"/>
</dbReference>